<name>A0ABY6EB37_9ACTN</name>
<evidence type="ECO:0000313" key="2">
    <source>
        <dbReference type="Proteomes" id="UP001061298"/>
    </source>
</evidence>
<sequence>MDNLVILHDDQPVGPKVRIMEAKVRQHVKIGVATAVTALALFGGATPASACSEADADPDLANVVGSDLAEQFTCQVGEGNKNITINQTNNISIGGDLDGDLNDFIFPPELD</sequence>
<dbReference type="RefSeq" id="WP_263234146.1">
    <property type="nucleotide sequence ID" value="NZ_CP106793.1"/>
</dbReference>
<organism evidence="1 2">
    <name type="scientific">Streptomyces cynarae</name>
    <dbReference type="NCBI Taxonomy" id="2981134"/>
    <lineage>
        <taxon>Bacteria</taxon>
        <taxon>Bacillati</taxon>
        <taxon>Actinomycetota</taxon>
        <taxon>Actinomycetes</taxon>
        <taxon>Kitasatosporales</taxon>
        <taxon>Streptomycetaceae</taxon>
        <taxon>Streptomyces</taxon>
    </lineage>
</organism>
<dbReference type="Proteomes" id="UP001061298">
    <property type="component" value="Chromosome"/>
</dbReference>
<dbReference type="EMBL" id="CP106793">
    <property type="protein sequence ID" value="UXY23911.1"/>
    <property type="molecule type" value="Genomic_DNA"/>
</dbReference>
<accession>A0ABY6EB37</accession>
<gene>
    <name evidence="1" type="ORF">N8I84_38325</name>
</gene>
<protein>
    <submittedName>
        <fullName evidence="1">Uncharacterized protein</fullName>
    </submittedName>
</protein>
<evidence type="ECO:0000313" key="1">
    <source>
        <dbReference type="EMBL" id="UXY23911.1"/>
    </source>
</evidence>
<reference evidence="1" key="1">
    <citation type="submission" date="2022-10" db="EMBL/GenBank/DDBJ databases">
        <authorList>
            <person name="Mo P."/>
        </authorList>
    </citation>
    <scope>NUCLEOTIDE SEQUENCE</scope>
    <source>
        <strain evidence="1">HUAS 13-4</strain>
    </source>
</reference>
<keyword evidence="2" id="KW-1185">Reference proteome</keyword>
<proteinExistence type="predicted"/>